<organism evidence="13 14">
    <name type="scientific">Hyalella azteca</name>
    <name type="common">Amphipod</name>
    <dbReference type="NCBI Taxonomy" id="294128"/>
    <lineage>
        <taxon>Eukaryota</taxon>
        <taxon>Metazoa</taxon>
        <taxon>Ecdysozoa</taxon>
        <taxon>Arthropoda</taxon>
        <taxon>Crustacea</taxon>
        <taxon>Multicrustacea</taxon>
        <taxon>Malacostraca</taxon>
        <taxon>Eumalacostraca</taxon>
        <taxon>Peracarida</taxon>
        <taxon>Amphipoda</taxon>
        <taxon>Senticaudata</taxon>
        <taxon>Talitrida</taxon>
        <taxon>Talitroidea</taxon>
        <taxon>Hyalellidae</taxon>
        <taxon>Hyalella</taxon>
    </lineage>
</organism>
<dbReference type="PROSITE" id="PS50866">
    <property type="entry name" value="GOLD"/>
    <property type="match status" value="1"/>
</dbReference>
<keyword evidence="7 10" id="KW-0472">Membrane</keyword>
<evidence type="ECO:0000256" key="4">
    <source>
        <dbReference type="ARBA" id="ARBA00022692"/>
    </source>
</evidence>
<evidence type="ECO:0000256" key="2">
    <source>
        <dbReference type="ARBA" id="ARBA00007104"/>
    </source>
</evidence>
<dbReference type="CTD" id="38698"/>
<dbReference type="Proteomes" id="UP000694843">
    <property type="component" value="Unplaced"/>
</dbReference>
<dbReference type="InterPro" id="IPR009038">
    <property type="entry name" value="GOLD_dom"/>
</dbReference>
<dbReference type="PANTHER" id="PTHR22811">
    <property type="entry name" value="TRANSMEMBRANE EMP24 DOMAIN-CONTAINING PROTEIN"/>
    <property type="match status" value="1"/>
</dbReference>
<proteinExistence type="inferred from homology"/>
<dbReference type="InterPro" id="IPR036598">
    <property type="entry name" value="GOLD_dom_sf"/>
</dbReference>
<sequence length="236" mass="26602">MADMAHVSETILLLFIFLFVNVVVSETDWAENSPGLAMDYRIHIDAGKEDCYYQYVHPGGTIFTSMNVLKGGDGMAGFAVRNPRGQVVHPYAWKQNSEYEEVSEQGGYYAICIDNQFSKFSDKLINLYITTFRPDLWEQYTAELEQTDIHVANFTESLRSVDSRINVMLQQQAQSRAREARDYQLLLDNNNWVFYWSIGLCVALVATSVTQVVIIRRLLGDTGLGGSSSSSKAPRA</sequence>
<dbReference type="OrthoDB" id="10037706at2759"/>
<dbReference type="GeneID" id="108680519"/>
<evidence type="ECO:0000313" key="14">
    <source>
        <dbReference type="RefSeq" id="XP_018024839.1"/>
    </source>
</evidence>
<keyword evidence="5 11" id="KW-0732">Signal</keyword>
<keyword evidence="4 9" id="KW-0812">Transmembrane</keyword>
<evidence type="ECO:0000256" key="6">
    <source>
        <dbReference type="ARBA" id="ARBA00022989"/>
    </source>
</evidence>
<keyword evidence="13" id="KW-1185">Reference proteome</keyword>
<dbReference type="SMART" id="SM01190">
    <property type="entry name" value="EMP24_GP25L"/>
    <property type="match status" value="1"/>
</dbReference>
<evidence type="ECO:0000256" key="3">
    <source>
        <dbReference type="ARBA" id="ARBA00022473"/>
    </source>
</evidence>
<accession>A0A8B7PFC2</accession>
<evidence type="ECO:0000256" key="11">
    <source>
        <dbReference type="SAM" id="SignalP"/>
    </source>
</evidence>
<protein>
    <submittedName>
        <fullName evidence="14">Transmembrane emp24 domain-containing protein 1-like</fullName>
    </submittedName>
</protein>
<feature type="chain" id="PRO_5034842794" evidence="11">
    <location>
        <begin position="26"/>
        <end position="236"/>
    </location>
</feature>
<feature type="transmembrane region" description="Helical" evidence="10">
    <location>
        <begin position="192"/>
        <end position="215"/>
    </location>
</feature>
<evidence type="ECO:0000256" key="5">
    <source>
        <dbReference type="ARBA" id="ARBA00022729"/>
    </source>
</evidence>
<comment type="subcellular location">
    <subcellularLocation>
        <location evidence="8">Endomembrane system</location>
        <topology evidence="8">Single-pass membrane protein</topology>
    </subcellularLocation>
    <subcellularLocation>
        <location evidence="1 9">Membrane</location>
        <topology evidence="1 9">Single-pass type I membrane protein</topology>
    </subcellularLocation>
</comment>
<evidence type="ECO:0000313" key="13">
    <source>
        <dbReference type="Proteomes" id="UP000694843"/>
    </source>
</evidence>
<evidence type="ECO:0000256" key="10">
    <source>
        <dbReference type="SAM" id="Phobius"/>
    </source>
</evidence>
<evidence type="ECO:0000256" key="9">
    <source>
        <dbReference type="RuleBase" id="RU003827"/>
    </source>
</evidence>
<dbReference type="SUPFAM" id="SSF101576">
    <property type="entry name" value="Supernatant protein factor (SPF), C-terminal domain"/>
    <property type="match status" value="1"/>
</dbReference>
<keyword evidence="3" id="KW-0217">Developmental protein</keyword>
<keyword evidence="6 10" id="KW-1133">Transmembrane helix</keyword>
<gene>
    <name evidence="14" type="primary">LOC108680519</name>
</gene>
<dbReference type="RefSeq" id="XP_018024839.1">
    <property type="nucleotide sequence ID" value="XM_018169350.1"/>
</dbReference>
<dbReference type="AlphaFoldDB" id="A0A8B7PFC2"/>
<name>A0A8B7PFC2_HYAAZ</name>
<dbReference type="KEGG" id="hazt:108680519"/>
<dbReference type="GO" id="GO:0012505">
    <property type="term" value="C:endomembrane system"/>
    <property type="evidence" value="ECO:0007669"/>
    <property type="project" value="UniProtKB-SubCell"/>
</dbReference>
<reference evidence="14" key="1">
    <citation type="submission" date="2025-08" db="UniProtKB">
        <authorList>
            <consortium name="RefSeq"/>
        </authorList>
    </citation>
    <scope>IDENTIFICATION</scope>
    <source>
        <tissue evidence="14">Whole organism</tissue>
    </source>
</reference>
<comment type="similarity">
    <text evidence="2 9">Belongs to the EMP24/GP25L family.</text>
</comment>
<feature type="domain" description="GOLD" evidence="12">
    <location>
        <begin position="49"/>
        <end position="131"/>
    </location>
</feature>
<dbReference type="OMA" id="HNRFSTM"/>
<feature type="signal peptide" evidence="11">
    <location>
        <begin position="1"/>
        <end position="25"/>
    </location>
</feature>
<evidence type="ECO:0000256" key="7">
    <source>
        <dbReference type="ARBA" id="ARBA00023136"/>
    </source>
</evidence>
<evidence type="ECO:0000256" key="1">
    <source>
        <dbReference type="ARBA" id="ARBA00004479"/>
    </source>
</evidence>
<evidence type="ECO:0000259" key="12">
    <source>
        <dbReference type="PROSITE" id="PS50866"/>
    </source>
</evidence>
<evidence type="ECO:0000256" key="8">
    <source>
        <dbReference type="ARBA" id="ARBA00037847"/>
    </source>
</evidence>
<dbReference type="Pfam" id="PF01105">
    <property type="entry name" value="EMP24_GP25L"/>
    <property type="match status" value="1"/>
</dbReference>
<dbReference type="GO" id="GO:0016020">
    <property type="term" value="C:membrane"/>
    <property type="evidence" value="ECO:0007669"/>
    <property type="project" value="UniProtKB-SubCell"/>
</dbReference>
<dbReference type="InterPro" id="IPR015720">
    <property type="entry name" value="Emp24-like"/>
</dbReference>